<evidence type="ECO:0000259" key="1">
    <source>
        <dbReference type="Pfam" id="PF01863"/>
    </source>
</evidence>
<dbReference type="PANTHER" id="PTHR30399:SF1">
    <property type="entry name" value="UTP PYROPHOSPHATASE"/>
    <property type="match status" value="1"/>
</dbReference>
<accession>A0A4D4JFB6</accession>
<sequence>MASPATTLPERITIGDLDFAVRESSARRTVGITVDRDGSLLLHAPTGCDPDVLSRWARGKRMWVYRKLADKDLLLAPPVRKEFVSGEGFDYLGRHYRLLLTDDTSGEVKLARGRLRMPRTVAEAGGGAEALILWYRRRALAWLPQRIRPWTERMGLRPDGLDVRDLGYRWGSLGKNSRLNVHWATMQLPLSLLDYVIVHEIAHIDEPRHTPAFWSTVERAMPDYEHRKARLARAGARLWLG</sequence>
<dbReference type="Gene3D" id="3.30.2010.10">
    <property type="entry name" value="Metalloproteases ('zincins'), catalytic domain"/>
    <property type="match status" value="1"/>
</dbReference>
<dbReference type="InterPro" id="IPR002725">
    <property type="entry name" value="YgjP-like_metallopeptidase"/>
</dbReference>
<reference evidence="3" key="1">
    <citation type="submission" date="2019-04" db="EMBL/GenBank/DDBJ databases">
        <title>Draft genome sequence of Pseudonocardiaceae bacterium SL3-2-4.</title>
        <authorList>
            <person name="Ningsih F."/>
            <person name="Yokota A."/>
            <person name="Sakai Y."/>
            <person name="Nanatani K."/>
            <person name="Yabe S."/>
            <person name="Oetari A."/>
            <person name="Sjamsuridzal W."/>
        </authorList>
    </citation>
    <scope>NUCLEOTIDE SEQUENCE [LARGE SCALE GENOMIC DNA]</scope>
    <source>
        <strain evidence="3">SL3-2-4</strain>
    </source>
</reference>
<gene>
    <name evidence="2" type="ORF">GTS_49810</name>
</gene>
<proteinExistence type="predicted"/>
<dbReference type="RefSeq" id="WP_137816329.1">
    <property type="nucleotide sequence ID" value="NZ_BJFL01000040.1"/>
</dbReference>
<name>A0A4D4JFB6_9PSEU</name>
<dbReference type="Pfam" id="PF01863">
    <property type="entry name" value="YgjP-like"/>
    <property type="match status" value="1"/>
</dbReference>
<evidence type="ECO:0000313" key="3">
    <source>
        <dbReference type="Proteomes" id="UP000298860"/>
    </source>
</evidence>
<protein>
    <submittedName>
        <fullName evidence="2">Metal-dependent hydrolase</fullName>
    </submittedName>
</protein>
<dbReference type="PANTHER" id="PTHR30399">
    <property type="entry name" value="UNCHARACTERIZED PROTEIN YGJP"/>
    <property type="match status" value="1"/>
</dbReference>
<evidence type="ECO:0000313" key="2">
    <source>
        <dbReference type="EMBL" id="GDY33348.1"/>
    </source>
</evidence>
<dbReference type="AlphaFoldDB" id="A0A4D4JFB6"/>
<organism evidence="2 3">
    <name type="scientific">Gandjariella thermophila</name>
    <dbReference type="NCBI Taxonomy" id="1931992"/>
    <lineage>
        <taxon>Bacteria</taxon>
        <taxon>Bacillati</taxon>
        <taxon>Actinomycetota</taxon>
        <taxon>Actinomycetes</taxon>
        <taxon>Pseudonocardiales</taxon>
        <taxon>Pseudonocardiaceae</taxon>
        <taxon>Gandjariella</taxon>
    </lineage>
</organism>
<dbReference type="CDD" id="cd07344">
    <property type="entry name" value="M48_yhfN_like"/>
    <property type="match status" value="1"/>
</dbReference>
<dbReference type="OrthoDB" id="9811177at2"/>
<dbReference type="EMBL" id="BJFL01000040">
    <property type="protein sequence ID" value="GDY33348.1"/>
    <property type="molecule type" value="Genomic_DNA"/>
</dbReference>
<dbReference type="InterPro" id="IPR053136">
    <property type="entry name" value="UTP_pyrophosphatase-like"/>
</dbReference>
<keyword evidence="2" id="KW-0378">Hydrolase</keyword>
<feature type="domain" description="YgjP-like metallopeptidase" evidence="1">
    <location>
        <begin position="28"/>
        <end position="233"/>
    </location>
</feature>
<comment type="caution">
    <text evidence="2">The sequence shown here is derived from an EMBL/GenBank/DDBJ whole genome shotgun (WGS) entry which is preliminary data.</text>
</comment>
<dbReference type="Proteomes" id="UP000298860">
    <property type="component" value="Unassembled WGS sequence"/>
</dbReference>
<keyword evidence="3" id="KW-1185">Reference proteome</keyword>
<dbReference type="GO" id="GO:0016787">
    <property type="term" value="F:hydrolase activity"/>
    <property type="evidence" value="ECO:0007669"/>
    <property type="project" value="UniProtKB-KW"/>
</dbReference>